<dbReference type="Pfam" id="PF10074">
    <property type="entry name" value="RovC_DNA-bd"/>
    <property type="match status" value="1"/>
</dbReference>
<protein>
    <recommendedName>
        <fullName evidence="1">T6SS Transcription factor RovC-like DNA binding domain-containing protein</fullName>
    </recommendedName>
</protein>
<feature type="domain" description="T6SS Transcription factor RovC-like DNA binding" evidence="1">
    <location>
        <begin position="21"/>
        <end position="89"/>
    </location>
</feature>
<evidence type="ECO:0000313" key="2">
    <source>
        <dbReference type="EMBL" id="EQB15102.1"/>
    </source>
</evidence>
<dbReference type="AlphaFoldDB" id="T0HPW5"/>
<accession>T0HPW5</accession>
<dbReference type="Proteomes" id="UP000015531">
    <property type="component" value="Unassembled WGS sequence"/>
</dbReference>
<sequence>MEDGHMAKLDPEIADEVSWADEITSYDEDHFITYLRLLDAEAEGADWREVARIVLHRDSDAEPDRARRCWEAHMKRARWMTEHGYRHLLNAARDD</sequence>
<reference evidence="2 3" key="1">
    <citation type="journal article" date="2013" name="Genome Announc.">
        <title>Draft Genome Sequence of Sphingobium lactosutens Strain DS20T, Isolated from a Hexachlorocyclohexane Dumpsite.</title>
        <authorList>
            <person name="Kumar R."/>
            <person name="Dwivedi V."/>
            <person name="Negi V."/>
            <person name="Khurana J.P."/>
            <person name="Lal R."/>
        </authorList>
    </citation>
    <scope>NUCLEOTIDE SEQUENCE [LARGE SCALE GENOMIC DNA]</scope>
    <source>
        <strain evidence="2 3">DS20</strain>
    </source>
</reference>
<comment type="caution">
    <text evidence="2">The sequence shown here is derived from an EMBL/GenBank/DDBJ whole genome shotgun (WGS) entry which is preliminary data.</text>
</comment>
<organism evidence="2 3">
    <name type="scientific">Sphingobium lactosutens DS20</name>
    <dbReference type="NCBI Taxonomy" id="1331060"/>
    <lineage>
        <taxon>Bacteria</taxon>
        <taxon>Pseudomonadati</taxon>
        <taxon>Pseudomonadota</taxon>
        <taxon>Alphaproteobacteria</taxon>
        <taxon>Sphingomonadales</taxon>
        <taxon>Sphingomonadaceae</taxon>
        <taxon>Sphingobium</taxon>
    </lineage>
</organism>
<name>T0HPW5_9SPHN</name>
<proteinExistence type="predicted"/>
<dbReference type="EMBL" id="ATDP01000088">
    <property type="protein sequence ID" value="EQB15102.1"/>
    <property type="molecule type" value="Genomic_DNA"/>
</dbReference>
<evidence type="ECO:0000259" key="1">
    <source>
        <dbReference type="Pfam" id="PF10074"/>
    </source>
</evidence>
<dbReference type="PATRIC" id="fig|1331060.3.peg.2173"/>
<gene>
    <name evidence="2" type="ORF">RLDS_11460</name>
</gene>
<evidence type="ECO:0000313" key="3">
    <source>
        <dbReference type="Proteomes" id="UP000015531"/>
    </source>
</evidence>
<keyword evidence="3" id="KW-1185">Reference proteome</keyword>
<dbReference type="InterPro" id="IPR018754">
    <property type="entry name" value="RovC-like_DNA-bd"/>
</dbReference>
<dbReference type="eggNOG" id="ENOG5032Z6E">
    <property type="taxonomic scope" value="Bacteria"/>
</dbReference>